<dbReference type="SMART" id="SM00858">
    <property type="entry name" value="SAF"/>
    <property type="match status" value="1"/>
</dbReference>
<keyword evidence="1" id="KW-0732">Signal</keyword>
<reference evidence="4" key="1">
    <citation type="submission" date="2016-10" db="EMBL/GenBank/DDBJ databases">
        <authorList>
            <person name="Varghese N."/>
            <person name="Submissions S."/>
        </authorList>
    </citation>
    <scope>NUCLEOTIDE SEQUENCE [LARGE SCALE GENOMIC DNA]</scope>
    <source>
        <strain evidence="4">DSM 100420</strain>
    </source>
</reference>
<gene>
    <name evidence="3" type="ORF">SAMN05444004_11818</name>
</gene>
<feature type="domain" description="SAF" evidence="2">
    <location>
        <begin position="42"/>
        <end position="107"/>
    </location>
</feature>
<dbReference type="CDD" id="cd11614">
    <property type="entry name" value="SAF_CpaB_FlgA_like"/>
    <property type="match status" value="1"/>
</dbReference>
<dbReference type="AlphaFoldDB" id="A0A1H3TM30"/>
<protein>
    <submittedName>
        <fullName evidence="3">Pilus assembly protein CpaB</fullName>
    </submittedName>
</protein>
<dbReference type="Pfam" id="PF16976">
    <property type="entry name" value="RcpC"/>
    <property type="match status" value="1"/>
</dbReference>
<dbReference type="STRING" id="1244108.SAMN05444004_11818"/>
<dbReference type="Proteomes" id="UP000198914">
    <property type="component" value="Unassembled WGS sequence"/>
</dbReference>
<dbReference type="InterPro" id="IPR013974">
    <property type="entry name" value="SAF"/>
</dbReference>
<dbReference type="NCBIfam" id="TIGR03177">
    <property type="entry name" value="pilus_cpaB"/>
    <property type="match status" value="1"/>
</dbReference>
<keyword evidence="4" id="KW-1185">Reference proteome</keyword>
<evidence type="ECO:0000259" key="2">
    <source>
        <dbReference type="SMART" id="SM00858"/>
    </source>
</evidence>
<dbReference type="InterPro" id="IPR031571">
    <property type="entry name" value="RcpC_dom"/>
</dbReference>
<feature type="signal peptide" evidence="1">
    <location>
        <begin position="1"/>
        <end position="22"/>
    </location>
</feature>
<accession>A0A1H3TM30</accession>
<evidence type="ECO:0000313" key="4">
    <source>
        <dbReference type="Proteomes" id="UP000198914"/>
    </source>
</evidence>
<dbReference type="EMBL" id="FNPX01000018">
    <property type="protein sequence ID" value="SDZ50928.1"/>
    <property type="molecule type" value="Genomic_DNA"/>
</dbReference>
<evidence type="ECO:0000313" key="3">
    <source>
        <dbReference type="EMBL" id="SDZ50928.1"/>
    </source>
</evidence>
<name>A0A1H3TM30_9RHOB</name>
<dbReference type="InterPro" id="IPR017592">
    <property type="entry name" value="Pilus_assmbl_Flp-typ_CpaB"/>
</dbReference>
<sequence>MKFRTFATILVGTALAGAGSFAVMNIAVNPGSATAMQEAQMVDVIVVRSEIAFGQAIEPAMLMTKSWPKDALVPGLYTSMDPFLAGEPRRALGRMFPGEPLMVAKLSTPGELVTIVQKLTPGHRAMAISVNASTAVGGFVAPGDRVDIMMTYTADGELRAGTVLQNVRVVGIDQTSESQQGSPQVARTITVEVLPDDGQKLALAQKAGQLSLSLRERDAPEHEPLEQVQLGDLFDTRQPEPVVEVVATEEPAPAPVPVRSSVIVRRGLATEQVFLK</sequence>
<proteinExistence type="predicted"/>
<organism evidence="3 4">
    <name type="scientific">Jannaschia faecimaris</name>
    <dbReference type="NCBI Taxonomy" id="1244108"/>
    <lineage>
        <taxon>Bacteria</taxon>
        <taxon>Pseudomonadati</taxon>
        <taxon>Pseudomonadota</taxon>
        <taxon>Alphaproteobacteria</taxon>
        <taxon>Rhodobacterales</taxon>
        <taxon>Roseobacteraceae</taxon>
        <taxon>Jannaschia</taxon>
    </lineage>
</organism>
<evidence type="ECO:0000256" key="1">
    <source>
        <dbReference type="SAM" id="SignalP"/>
    </source>
</evidence>
<feature type="chain" id="PRO_5011725296" evidence="1">
    <location>
        <begin position="23"/>
        <end position="276"/>
    </location>
</feature>